<evidence type="ECO:0000256" key="1">
    <source>
        <dbReference type="ARBA" id="ARBA00022475"/>
    </source>
</evidence>
<keyword evidence="1 10" id="KW-1003">Cell membrane</keyword>
<reference evidence="13 14" key="1">
    <citation type="journal article" date="2015" name="Int. J. Syst. Evol. Microbiol.">
        <title>Carboxylicivirga linearis sp. nov., isolated from a sea cucumber culture pond.</title>
        <authorList>
            <person name="Wang F.Q."/>
            <person name="Zhou Y.X."/>
            <person name="Lin X.Z."/>
            <person name="Chen G.J."/>
            <person name="Du Z.J."/>
        </authorList>
    </citation>
    <scope>NUCLEOTIDE SEQUENCE [LARGE SCALE GENOMIC DNA]</scope>
    <source>
        <strain evidence="13 14">FB218</strain>
    </source>
</reference>
<evidence type="ECO:0000259" key="12">
    <source>
        <dbReference type="Pfam" id="PF04101"/>
    </source>
</evidence>
<dbReference type="NCBIfam" id="TIGR01133">
    <property type="entry name" value="murG"/>
    <property type="match status" value="1"/>
</dbReference>
<sequence>MSEIKVIISGGGTGGHIFPAISIANAVKEKLPNAKILFVGAQGKMEMEKVPDAGYDIVGLPVAGFQRKLTLKNLSFPFKLIKSLNKARKVVKDFNPDVAVGVGGYASGPVLRVASNNGVPCLLQEQNSFPGVTNRILSKKAVKICVAYDKMDRFFEAGKIILTGNPVRGNLISSVDKKQAAEFWNLSEDKKTILVIGGSLGARSVNNGILHGIADMPDDCQMIWQTGKFYFEEMKTALPESLKDKVIVTDFISRMDMAFAMADVVVSRAGAGTISELAILGKPTIFVPSPNVSEDHQTKNAMALVEKEAAILVRDSDVNAIVHEASVLAMDEVKLKQLSENINQLAKPEAAIDIANEVIKLAQSKK</sequence>
<evidence type="ECO:0000256" key="2">
    <source>
        <dbReference type="ARBA" id="ARBA00022618"/>
    </source>
</evidence>
<name>A0ABS5JZH8_9BACT</name>
<gene>
    <name evidence="10 13" type="primary">murG</name>
    <name evidence="13" type="ORF">KEM10_18690</name>
</gene>
<comment type="function">
    <text evidence="10">Cell wall formation. Catalyzes the transfer of a GlcNAc subunit on undecaprenyl-pyrophosphoryl-MurNAc-pentapeptide (lipid intermediate I) to form undecaprenyl-pyrophosphoryl-MurNAc-(pentapeptide)GlcNAc (lipid intermediate II).</text>
</comment>
<dbReference type="InterPro" id="IPR006009">
    <property type="entry name" value="GlcNAc_MurG"/>
</dbReference>
<feature type="binding site" evidence="10">
    <location>
        <position position="297"/>
    </location>
    <ligand>
        <name>UDP-N-acetyl-alpha-D-glucosamine</name>
        <dbReference type="ChEBI" id="CHEBI:57705"/>
    </ligand>
</feature>
<feature type="domain" description="Glycosyltransferase family 28 N-terminal" evidence="11">
    <location>
        <begin position="6"/>
        <end position="144"/>
    </location>
</feature>
<organism evidence="13 14">
    <name type="scientific">Carboxylicivirga linearis</name>
    <dbReference type="NCBI Taxonomy" id="1628157"/>
    <lineage>
        <taxon>Bacteria</taxon>
        <taxon>Pseudomonadati</taxon>
        <taxon>Bacteroidota</taxon>
        <taxon>Bacteroidia</taxon>
        <taxon>Marinilabiliales</taxon>
        <taxon>Marinilabiliaceae</taxon>
        <taxon>Carboxylicivirga</taxon>
    </lineage>
</organism>
<evidence type="ECO:0000256" key="4">
    <source>
        <dbReference type="ARBA" id="ARBA00022679"/>
    </source>
</evidence>
<keyword evidence="14" id="KW-1185">Reference proteome</keyword>
<protein>
    <recommendedName>
        <fullName evidence="10">UDP-N-acetylglucosamine--N-acetylmuramyl-(pentapeptide) pyrophosphoryl-undecaprenol N-acetylglucosamine transferase</fullName>
        <ecNumber evidence="10">2.4.1.227</ecNumber>
    </recommendedName>
    <alternativeName>
        <fullName evidence="10">Undecaprenyl-PP-MurNAc-pentapeptide-UDPGlcNAc GlcNAc transferase</fullName>
    </alternativeName>
</protein>
<proteinExistence type="inferred from homology"/>
<keyword evidence="9 10" id="KW-0961">Cell wall biogenesis/degradation</keyword>
<evidence type="ECO:0000256" key="8">
    <source>
        <dbReference type="ARBA" id="ARBA00023306"/>
    </source>
</evidence>
<evidence type="ECO:0000256" key="9">
    <source>
        <dbReference type="ARBA" id="ARBA00023316"/>
    </source>
</evidence>
<evidence type="ECO:0000256" key="3">
    <source>
        <dbReference type="ARBA" id="ARBA00022676"/>
    </source>
</evidence>
<comment type="caution">
    <text evidence="13">The sequence shown here is derived from an EMBL/GenBank/DDBJ whole genome shotgun (WGS) entry which is preliminary data.</text>
</comment>
<dbReference type="RefSeq" id="WP_212217929.1">
    <property type="nucleotide sequence ID" value="NZ_JAGUCO010000021.1"/>
</dbReference>
<evidence type="ECO:0000259" key="11">
    <source>
        <dbReference type="Pfam" id="PF03033"/>
    </source>
</evidence>
<dbReference type="InterPro" id="IPR007235">
    <property type="entry name" value="Glyco_trans_28_C"/>
</dbReference>
<evidence type="ECO:0000313" key="13">
    <source>
        <dbReference type="EMBL" id="MBS2100319.1"/>
    </source>
</evidence>
<accession>A0ABS5JZH8</accession>
<dbReference type="PANTHER" id="PTHR21015">
    <property type="entry name" value="UDP-N-ACETYLGLUCOSAMINE--N-ACETYLMURAMYL-(PENTAPEPTIDE) PYROPHOSPHORYL-UNDECAPRENOL N-ACETYLGLUCOSAMINE TRANSFERASE 1"/>
    <property type="match status" value="1"/>
</dbReference>
<feature type="binding site" evidence="10">
    <location>
        <position position="127"/>
    </location>
    <ligand>
        <name>UDP-N-acetyl-alpha-D-glucosamine</name>
        <dbReference type="ChEBI" id="CHEBI:57705"/>
    </ligand>
</feature>
<dbReference type="PANTHER" id="PTHR21015:SF22">
    <property type="entry name" value="GLYCOSYLTRANSFERASE"/>
    <property type="match status" value="1"/>
</dbReference>
<feature type="binding site" evidence="10">
    <location>
        <position position="252"/>
    </location>
    <ligand>
        <name>UDP-N-acetyl-alpha-D-glucosamine</name>
        <dbReference type="ChEBI" id="CHEBI:57705"/>
    </ligand>
</feature>
<evidence type="ECO:0000256" key="7">
    <source>
        <dbReference type="ARBA" id="ARBA00023136"/>
    </source>
</evidence>
<comment type="similarity">
    <text evidence="10">Belongs to the glycosyltransferase 28 family. MurG subfamily.</text>
</comment>
<keyword evidence="6 10" id="KW-0573">Peptidoglycan synthesis</keyword>
<dbReference type="HAMAP" id="MF_00033">
    <property type="entry name" value="MurG"/>
    <property type="match status" value="1"/>
</dbReference>
<keyword evidence="2 10" id="KW-0132">Cell division</keyword>
<dbReference type="CDD" id="cd03785">
    <property type="entry name" value="GT28_MurG"/>
    <property type="match status" value="1"/>
</dbReference>
<keyword evidence="8 10" id="KW-0131">Cell cycle</keyword>
<feature type="binding site" evidence="10">
    <location>
        <position position="199"/>
    </location>
    <ligand>
        <name>UDP-N-acetyl-alpha-D-glucosamine</name>
        <dbReference type="ChEBI" id="CHEBI:57705"/>
    </ligand>
</feature>
<comment type="subcellular location">
    <subcellularLocation>
        <location evidence="10">Cell membrane</location>
        <topology evidence="10">Peripheral membrane protein</topology>
        <orientation evidence="10">Cytoplasmic side</orientation>
    </subcellularLocation>
</comment>
<keyword evidence="3 10" id="KW-0328">Glycosyltransferase</keyword>
<dbReference type="Gene3D" id="3.40.50.2000">
    <property type="entry name" value="Glycogen Phosphorylase B"/>
    <property type="match status" value="2"/>
</dbReference>
<dbReference type="Pfam" id="PF03033">
    <property type="entry name" value="Glyco_transf_28"/>
    <property type="match status" value="1"/>
</dbReference>
<dbReference type="EMBL" id="JAGUCO010000021">
    <property type="protein sequence ID" value="MBS2100319.1"/>
    <property type="molecule type" value="Genomic_DNA"/>
</dbReference>
<keyword evidence="7 10" id="KW-0472">Membrane</keyword>
<feature type="binding site" evidence="10">
    <location>
        <begin position="13"/>
        <end position="15"/>
    </location>
    <ligand>
        <name>UDP-N-acetyl-alpha-D-glucosamine</name>
        <dbReference type="ChEBI" id="CHEBI:57705"/>
    </ligand>
</feature>
<dbReference type="Pfam" id="PF04101">
    <property type="entry name" value="Glyco_tran_28_C"/>
    <property type="match status" value="1"/>
</dbReference>
<comment type="caution">
    <text evidence="10">Lacks conserved residue(s) required for the propagation of feature annotation.</text>
</comment>
<comment type="pathway">
    <text evidence="10">Cell wall biogenesis; peptidoglycan biosynthesis.</text>
</comment>
<evidence type="ECO:0000313" key="14">
    <source>
        <dbReference type="Proteomes" id="UP000708576"/>
    </source>
</evidence>
<keyword evidence="4 10" id="KW-0808">Transferase</keyword>
<keyword evidence="5 10" id="KW-0133">Cell shape</keyword>
<dbReference type="InterPro" id="IPR004276">
    <property type="entry name" value="GlycoTrans_28_N"/>
</dbReference>
<dbReference type="Proteomes" id="UP000708576">
    <property type="component" value="Unassembled WGS sequence"/>
</dbReference>
<feature type="binding site" evidence="10">
    <location>
        <position position="168"/>
    </location>
    <ligand>
        <name>UDP-N-acetyl-alpha-D-glucosamine</name>
        <dbReference type="ChEBI" id="CHEBI:57705"/>
    </ligand>
</feature>
<dbReference type="SUPFAM" id="SSF53756">
    <property type="entry name" value="UDP-Glycosyltransferase/glycogen phosphorylase"/>
    <property type="match status" value="1"/>
</dbReference>
<comment type="catalytic activity">
    <reaction evidence="10">
        <text>di-trans,octa-cis-undecaprenyl diphospho-N-acetyl-alpha-D-muramoyl-L-alanyl-D-glutamyl-meso-2,6-diaminopimeloyl-D-alanyl-D-alanine + UDP-N-acetyl-alpha-D-glucosamine = di-trans,octa-cis-undecaprenyl diphospho-[N-acetyl-alpha-D-glucosaminyl-(1-&gt;4)]-N-acetyl-alpha-D-muramoyl-L-alanyl-D-glutamyl-meso-2,6-diaminopimeloyl-D-alanyl-D-alanine + UDP + H(+)</text>
        <dbReference type="Rhea" id="RHEA:31227"/>
        <dbReference type="ChEBI" id="CHEBI:15378"/>
        <dbReference type="ChEBI" id="CHEBI:57705"/>
        <dbReference type="ChEBI" id="CHEBI:58223"/>
        <dbReference type="ChEBI" id="CHEBI:61387"/>
        <dbReference type="ChEBI" id="CHEBI:61388"/>
        <dbReference type="EC" id="2.4.1.227"/>
    </reaction>
</comment>
<feature type="domain" description="Glycosyl transferase family 28 C-terminal" evidence="12">
    <location>
        <begin position="192"/>
        <end position="344"/>
    </location>
</feature>
<evidence type="ECO:0000256" key="5">
    <source>
        <dbReference type="ARBA" id="ARBA00022960"/>
    </source>
</evidence>
<evidence type="ECO:0000256" key="10">
    <source>
        <dbReference type="HAMAP-Rule" id="MF_00033"/>
    </source>
</evidence>
<dbReference type="GO" id="GO:0016757">
    <property type="term" value="F:glycosyltransferase activity"/>
    <property type="evidence" value="ECO:0007669"/>
    <property type="project" value="UniProtKB-KW"/>
</dbReference>
<evidence type="ECO:0000256" key="6">
    <source>
        <dbReference type="ARBA" id="ARBA00022984"/>
    </source>
</evidence>
<dbReference type="EC" id="2.4.1.227" evidence="10"/>